<proteinExistence type="predicted"/>
<accession>A0A7G6T0M8</accession>
<dbReference type="Proteomes" id="UP000515465">
    <property type="component" value="Chromosome"/>
</dbReference>
<organism evidence="1 2">
    <name type="scientific">Mesorhizobium huakuii</name>
    <dbReference type="NCBI Taxonomy" id="28104"/>
    <lineage>
        <taxon>Bacteria</taxon>
        <taxon>Pseudomonadati</taxon>
        <taxon>Pseudomonadota</taxon>
        <taxon>Alphaproteobacteria</taxon>
        <taxon>Hyphomicrobiales</taxon>
        <taxon>Phyllobacteriaceae</taxon>
        <taxon>Mesorhizobium</taxon>
    </lineage>
</organism>
<gene>
    <name evidence="1" type="ORF">HB778_30005</name>
</gene>
<reference evidence="2" key="1">
    <citation type="journal article" date="2020" name="Mol. Plant Microbe">
        <title>Rhizobial microsymbionts of the narrowly endemic Oxytropis species growing in Kamchatka are characterized by significant genetic diversity and possess a set of genes that are associated with T3SS and T6SS secretion systems and can affect the development of symbiosis.</title>
        <authorList>
            <person name="Safronova V."/>
            <person name="Guro P."/>
            <person name="Sazanova A."/>
            <person name="Kuznetsova I."/>
            <person name="Belimov A."/>
            <person name="Yakubov V."/>
            <person name="Chirak E."/>
            <person name="Afonin A."/>
            <person name="Gogolev Y."/>
            <person name="Andronov E."/>
            <person name="Tikhonovich I."/>
        </authorList>
    </citation>
    <scope>NUCLEOTIDE SEQUENCE [LARGE SCALE GENOMIC DNA]</scope>
    <source>
        <strain evidence="2">583</strain>
    </source>
</reference>
<evidence type="ECO:0000313" key="1">
    <source>
        <dbReference type="EMBL" id="QND60310.1"/>
    </source>
</evidence>
<sequence>MADEQDEARTKQIDFIVRRLVAEAGITEAQARDLVAILGAYSWSSLLREARMIKGR</sequence>
<dbReference type="RefSeq" id="WP_183459121.1">
    <property type="nucleotide sequence ID" value="NZ_CP050296.1"/>
</dbReference>
<evidence type="ECO:0008006" key="3">
    <source>
        <dbReference type="Google" id="ProtNLM"/>
    </source>
</evidence>
<dbReference type="EMBL" id="CP050296">
    <property type="protein sequence ID" value="QND60310.1"/>
    <property type="molecule type" value="Genomic_DNA"/>
</dbReference>
<evidence type="ECO:0000313" key="2">
    <source>
        <dbReference type="Proteomes" id="UP000515465"/>
    </source>
</evidence>
<name>A0A7G6T0M8_9HYPH</name>
<protein>
    <recommendedName>
        <fullName evidence="3">DUF3606 domain-containing protein</fullName>
    </recommendedName>
</protein>
<dbReference type="AlphaFoldDB" id="A0A7G6T0M8"/>